<dbReference type="Pfam" id="PF00535">
    <property type="entry name" value="Glycos_transf_2"/>
    <property type="match status" value="2"/>
</dbReference>
<dbReference type="Proteomes" id="UP000741282">
    <property type="component" value="Unassembled WGS sequence"/>
</dbReference>
<feature type="domain" description="Glycosyltransferase 2-like" evidence="1">
    <location>
        <begin position="333"/>
        <end position="511"/>
    </location>
</feature>
<protein>
    <submittedName>
        <fullName evidence="2">Glycosyltransferase family 2 protein</fullName>
    </submittedName>
</protein>
<dbReference type="InterPro" id="IPR001173">
    <property type="entry name" value="Glyco_trans_2-like"/>
</dbReference>
<comment type="caution">
    <text evidence="2">The sequence shown here is derived from an EMBL/GenBank/DDBJ whole genome shotgun (WGS) entry which is preliminary data.</text>
</comment>
<organism evidence="2 3">
    <name type="scientific">Candidatus Dojkabacteria bacterium</name>
    <dbReference type="NCBI Taxonomy" id="2099670"/>
    <lineage>
        <taxon>Bacteria</taxon>
        <taxon>Candidatus Dojkabacteria</taxon>
    </lineage>
</organism>
<evidence type="ECO:0000259" key="1">
    <source>
        <dbReference type="Pfam" id="PF00535"/>
    </source>
</evidence>
<name>A0A955I3M6_9BACT</name>
<accession>A0A955I3M6</accession>
<evidence type="ECO:0000313" key="3">
    <source>
        <dbReference type="Proteomes" id="UP000741282"/>
    </source>
</evidence>
<dbReference type="AlphaFoldDB" id="A0A955I3M6"/>
<reference evidence="2" key="1">
    <citation type="submission" date="2020-04" db="EMBL/GenBank/DDBJ databases">
        <authorList>
            <person name="Zhang T."/>
        </authorList>
    </citation>
    <scope>NUCLEOTIDE SEQUENCE</scope>
    <source>
        <strain evidence="2">HKST-UBA17</strain>
    </source>
</reference>
<sequence length="605" mass="69824">MKIYLERLRNNALKAYEEGGLLGLIKKIPIHSRYIIKRLLTPEQNYSYWLKKNEERIISEFVANTTLDYKPKISIITPIYNISPKLLKDAVRSVQKQTYTNWQLCLHNDASTEYLENIKYLQNLSRRDDKIRFSSSKINENFSGSLNKALELADGEYFIILDNDDMLHPRALELLVRKLNSNRKLRYIYTDEDKIEMDGGRCEPIIKPGWSPHYIMSMMYTTHISLLETALVKKIGGFRKGYEAAQDYDLVLRYVEKIEPDEIAHIPIPLYHWRKIPGSTAVDYDAKGNARISAKKALIDTVKRRGLDAEVLDGLTKPSFRIKYRIKGEPLISIIIPTHNQYQVLKTCIDSIVTKTKYTNYEIIVINNNSDETDSIRYLAGLDKNKKVSVYDYPYPFNYSKINNFGISKAHGEHLLMLNNDTEVINENWLGNMLELSQLPEAGAIGAMLLYPNNTYQHTGIVTGIGGVAGHSFRERKKTDAGYLGLAHTIRNVSGVTGACLMVKRDVFNKVGGFNEDLRVAFNDVDLCLEIDKAGYYNLYTPFAKLYHYESLSRGSDQESKRRSEFKKEIQYMKRKWGKRLYNDPYYNINLTLKYEDFTLKTKDG</sequence>
<dbReference type="InterPro" id="IPR029044">
    <property type="entry name" value="Nucleotide-diphossugar_trans"/>
</dbReference>
<dbReference type="CDD" id="cd04186">
    <property type="entry name" value="GT_2_like_c"/>
    <property type="match status" value="1"/>
</dbReference>
<evidence type="ECO:0000313" key="2">
    <source>
        <dbReference type="EMBL" id="MCA9377202.1"/>
    </source>
</evidence>
<gene>
    <name evidence="2" type="ORF">KC685_04775</name>
</gene>
<dbReference type="PANTHER" id="PTHR43179:SF7">
    <property type="entry name" value="RHAMNOSYLTRANSFERASE WBBL"/>
    <property type="match status" value="1"/>
</dbReference>
<dbReference type="Gene3D" id="3.90.550.10">
    <property type="entry name" value="Spore Coat Polysaccharide Biosynthesis Protein SpsA, Chain A"/>
    <property type="match status" value="2"/>
</dbReference>
<proteinExistence type="predicted"/>
<dbReference type="CDD" id="cd04184">
    <property type="entry name" value="GT2_RfbC_Mx_like"/>
    <property type="match status" value="1"/>
</dbReference>
<feature type="domain" description="Glycosyltransferase 2-like" evidence="1">
    <location>
        <begin position="74"/>
        <end position="184"/>
    </location>
</feature>
<dbReference type="PANTHER" id="PTHR43179">
    <property type="entry name" value="RHAMNOSYLTRANSFERASE WBBL"/>
    <property type="match status" value="1"/>
</dbReference>
<reference evidence="2" key="2">
    <citation type="journal article" date="2021" name="Microbiome">
        <title>Successional dynamics and alternative stable states in a saline activated sludge microbial community over 9 years.</title>
        <authorList>
            <person name="Wang Y."/>
            <person name="Ye J."/>
            <person name="Ju F."/>
            <person name="Liu L."/>
            <person name="Boyd J.A."/>
            <person name="Deng Y."/>
            <person name="Parks D.H."/>
            <person name="Jiang X."/>
            <person name="Yin X."/>
            <person name="Woodcroft B.J."/>
            <person name="Tyson G.W."/>
            <person name="Hugenholtz P."/>
            <person name="Polz M.F."/>
            <person name="Zhang T."/>
        </authorList>
    </citation>
    <scope>NUCLEOTIDE SEQUENCE</scope>
    <source>
        <strain evidence="2">HKST-UBA17</strain>
    </source>
</reference>
<dbReference type="EMBL" id="JAGQLN010000024">
    <property type="protein sequence ID" value="MCA9377202.1"/>
    <property type="molecule type" value="Genomic_DNA"/>
</dbReference>
<dbReference type="SUPFAM" id="SSF53448">
    <property type="entry name" value="Nucleotide-diphospho-sugar transferases"/>
    <property type="match status" value="2"/>
</dbReference>